<proteinExistence type="predicted"/>
<gene>
    <name evidence="1" type="ORF">GCM10009727_03680</name>
</gene>
<name>A0ABN2XZU4_9ACTN</name>
<protein>
    <recommendedName>
        <fullName evidence="3">Tyrosine-type recombinase/integrase</fullName>
    </recommendedName>
</protein>
<dbReference type="Gene3D" id="1.10.443.10">
    <property type="entry name" value="Intergrase catalytic core"/>
    <property type="match status" value="1"/>
</dbReference>
<reference evidence="1 2" key="1">
    <citation type="journal article" date="2019" name="Int. J. Syst. Evol. Microbiol.">
        <title>The Global Catalogue of Microorganisms (GCM) 10K type strain sequencing project: providing services to taxonomists for standard genome sequencing and annotation.</title>
        <authorList>
            <consortium name="The Broad Institute Genomics Platform"/>
            <consortium name="The Broad Institute Genome Sequencing Center for Infectious Disease"/>
            <person name="Wu L."/>
            <person name="Ma J."/>
        </authorList>
    </citation>
    <scope>NUCLEOTIDE SEQUENCE [LARGE SCALE GENOMIC DNA]</scope>
    <source>
        <strain evidence="1 2">JCM 13850</strain>
    </source>
</reference>
<organism evidence="1 2">
    <name type="scientific">Actinomadura napierensis</name>
    <dbReference type="NCBI Taxonomy" id="267854"/>
    <lineage>
        <taxon>Bacteria</taxon>
        <taxon>Bacillati</taxon>
        <taxon>Actinomycetota</taxon>
        <taxon>Actinomycetes</taxon>
        <taxon>Streptosporangiales</taxon>
        <taxon>Thermomonosporaceae</taxon>
        <taxon>Actinomadura</taxon>
    </lineage>
</organism>
<evidence type="ECO:0008006" key="3">
    <source>
        <dbReference type="Google" id="ProtNLM"/>
    </source>
</evidence>
<keyword evidence="2" id="KW-1185">Reference proteome</keyword>
<evidence type="ECO:0000313" key="1">
    <source>
        <dbReference type="EMBL" id="GAA2119665.1"/>
    </source>
</evidence>
<accession>A0ABN2XZU4</accession>
<dbReference type="EMBL" id="BAAAMR010000002">
    <property type="protein sequence ID" value="GAA2119665.1"/>
    <property type="molecule type" value="Genomic_DNA"/>
</dbReference>
<dbReference type="Proteomes" id="UP001501020">
    <property type="component" value="Unassembled WGS sequence"/>
</dbReference>
<comment type="caution">
    <text evidence="1">The sequence shown here is derived from an EMBL/GenBank/DDBJ whole genome shotgun (WGS) entry which is preliminary data.</text>
</comment>
<evidence type="ECO:0000313" key="2">
    <source>
        <dbReference type="Proteomes" id="UP001501020"/>
    </source>
</evidence>
<sequence length="88" mass="9487">MGRADPPGRGYVSTTTLIKAYNEPKDGPPPALRMSHDLRNMHATMPLLAGVPVHVAAARLDPSLTLRVYARVIKQQPEGAASIFAKQV</sequence>
<dbReference type="InterPro" id="IPR013762">
    <property type="entry name" value="Integrase-like_cat_sf"/>
</dbReference>